<dbReference type="AlphaFoldDB" id="A0A803MV98"/>
<dbReference type="EnsemblPlants" id="AUR62035825-RA">
    <property type="protein sequence ID" value="AUR62035825-RA:cds"/>
    <property type="gene ID" value="AUR62035825"/>
</dbReference>
<dbReference type="OrthoDB" id="672058at2759"/>
<accession>A0A803MV98</accession>
<dbReference type="PANTHER" id="PTHR33083">
    <property type="entry name" value="EXPRESSED PROTEIN"/>
    <property type="match status" value="1"/>
</dbReference>
<feature type="region of interest" description="Disordered" evidence="2">
    <location>
        <begin position="18"/>
        <end position="67"/>
    </location>
</feature>
<feature type="compositionally biased region" description="Acidic residues" evidence="2">
    <location>
        <begin position="22"/>
        <end position="32"/>
    </location>
</feature>
<dbReference type="Gramene" id="AUR62035825-RA">
    <property type="protein sequence ID" value="AUR62035825-RA:cds"/>
    <property type="gene ID" value="AUR62035825"/>
</dbReference>
<dbReference type="InterPro" id="IPR007608">
    <property type="entry name" value="Senescence_reg_S40"/>
</dbReference>
<dbReference type="Pfam" id="PF04520">
    <property type="entry name" value="Senescence_reg"/>
    <property type="match status" value="1"/>
</dbReference>
<gene>
    <name evidence="3" type="primary">LOC110728874</name>
</gene>
<evidence type="ECO:0000313" key="3">
    <source>
        <dbReference type="EnsemblPlants" id="AUR62035825-RA:cds"/>
    </source>
</evidence>
<organism evidence="3 4">
    <name type="scientific">Chenopodium quinoa</name>
    <name type="common">Quinoa</name>
    <dbReference type="NCBI Taxonomy" id="63459"/>
    <lineage>
        <taxon>Eukaryota</taxon>
        <taxon>Viridiplantae</taxon>
        <taxon>Streptophyta</taxon>
        <taxon>Embryophyta</taxon>
        <taxon>Tracheophyta</taxon>
        <taxon>Spermatophyta</taxon>
        <taxon>Magnoliopsida</taxon>
        <taxon>eudicotyledons</taxon>
        <taxon>Gunneridae</taxon>
        <taxon>Pentapetalae</taxon>
        <taxon>Caryophyllales</taxon>
        <taxon>Chenopodiaceae</taxon>
        <taxon>Chenopodioideae</taxon>
        <taxon>Atripliceae</taxon>
        <taxon>Chenopodium</taxon>
    </lineage>
</organism>
<evidence type="ECO:0000256" key="1">
    <source>
        <dbReference type="ARBA" id="ARBA00034773"/>
    </source>
</evidence>
<comment type="similarity">
    <text evidence="1">Belongs to the senescence regulator S40 family.</text>
</comment>
<sequence>MDFFDEFEESEVMFSYYSSSDESVETSDETESDDRRWKHYSQSNHPRMMMKSMKSHRKIKPRISSSMPVNIPAMSSIRYGIEPFDEDNDGDNDDLMRRLPPHLIVERRDNEEMARSFSPLKGKNLCEARNNILRMTGFLER</sequence>
<dbReference type="Proteomes" id="UP000596660">
    <property type="component" value="Unplaced"/>
</dbReference>
<dbReference type="GO" id="GO:0010150">
    <property type="term" value="P:leaf senescence"/>
    <property type="evidence" value="ECO:0007669"/>
    <property type="project" value="UniProtKB-ARBA"/>
</dbReference>
<protein>
    <recommendedName>
        <fullName evidence="5">Senescence regulator</fullName>
    </recommendedName>
</protein>
<evidence type="ECO:0000256" key="2">
    <source>
        <dbReference type="SAM" id="MobiDB-lite"/>
    </source>
</evidence>
<reference evidence="3" key="2">
    <citation type="submission" date="2021-03" db="UniProtKB">
        <authorList>
            <consortium name="EnsemblPlants"/>
        </authorList>
    </citation>
    <scope>IDENTIFICATION</scope>
</reference>
<evidence type="ECO:0000313" key="4">
    <source>
        <dbReference type="Proteomes" id="UP000596660"/>
    </source>
</evidence>
<dbReference type="PANTHER" id="PTHR33083:SF49">
    <property type="entry name" value="SENESCENCE REGULATOR"/>
    <property type="match status" value="1"/>
</dbReference>
<dbReference type="OMA" id="DENENHM"/>
<keyword evidence="4" id="KW-1185">Reference proteome</keyword>
<evidence type="ECO:0008006" key="5">
    <source>
        <dbReference type="Google" id="ProtNLM"/>
    </source>
</evidence>
<name>A0A803MV98_CHEQI</name>
<reference evidence="3" key="1">
    <citation type="journal article" date="2017" name="Nature">
        <title>The genome of Chenopodium quinoa.</title>
        <authorList>
            <person name="Jarvis D.E."/>
            <person name="Ho Y.S."/>
            <person name="Lightfoot D.J."/>
            <person name="Schmoeckel S.M."/>
            <person name="Li B."/>
            <person name="Borm T.J.A."/>
            <person name="Ohyanagi H."/>
            <person name="Mineta K."/>
            <person name="Michell C.T."/>
            <person name="Saber N."/>
            <person name="Kharbatia N.M."/>
            <person name="Rupper R.R."/>
            <person name="Sharp A.R."/>
            <person name="Dally N."/>
            <person name="Boughton B.A."/>
            <person name="Woo Y.H."/>
            <person name="Gao G."/>
            <person name="Schijlen E.G.W.M."/>
            <person name="Guo X."/>
            <person name="Momin A.A."/>
            <person name="Negrao S."/>
            <person name="Al-Babili S."/>
            <person name="Gehring C."/>
            <person name="Roessner U."/>
            <person name="Jung C."/>
            <person name="Murphy K."/>
            <person name="Arold S.T."/>
            <person name="Gojobori T."/>
            <person name="van der Linden C.G."/>
            <person name="van Loo E.N."/>
            <person name="Jellen E.N."/>
            <person name="Maughan P.J."/>
            <person name="Tester M."/>
        </authorList>
    </citation>
    <scope>NUCLEOTIDE SEQUENCE [LARGE SCALE GENOMIC DNA]</scope>
    <source>
        <strain evidence="3">cv. PI 614886</strain>
    </source>
</reference>
<proteinExistence type="inferred from homology"/>